<reference evidence="3 4" key="1">
    <citation type="submission" date="2019-08" db="EMBL/GenBank/DDBJ databases">
        <authorList>
            <person name="Seo M.-J."/>
        </authorList>
    </citation>
    <scope>NUCLEOTIDE SEQUENCE [LARGE SCALE GENOMIC DNA]</scope>
    <source>
        <strain evidence="3 4">KIGAM108</strain>
    </source>
</reference>
<gene>
    <name evidence="3" type="ORF">FY528_17375</name>
</gene>
<comment type="caution">
    <text evidence="3">The sequence shown here is derived from an EMBL/GenBank/DDBJ whole genome shotgun (WGS) entry which is preliminary data.</text>
</comment>
<sequence>MFRILLLVCALLFVSGASQSVEAARPSAYAKAKMKGRIFTHRPVYKTYKGRKKAKKPGFFNLRRKAKAPAQTTRRSTRYTTH</sequence>
<feature type="signal peptide" evidence="2">
    <location>
        <begin position="1"/>
        <end position="23"/>
    </location>
</feature>
<dbReference type="Proteomes" id="UP000322791">
    <property type="component" value="Unassembled WGS sequence"/>
</dbReference>
<evidence type="ECO:0000313" key="4">
    <source>
        <dbReference type="Proteomes" id="UP000322791"/>
    </source>
</evidence>
<dbReference type="RefSeq" id="WP_149072297.1">
    <property type="nucleotide sequence ID" value="NZ_VTHL01000022.1"/>
</dbReference>
<proteinExistence type="predicted"/>
<feature type="region of interest" description="Disordered" evidence="1">
    <location>
        <begin position="63"/>
        <end position="82"/>
    </location>
</feature>
<dbReference type="AlphaFoldDB" id="A0A5D6UU64"/>
<evidence type="ECO:0000256" key="2">
    <source>
        <dbReference type="SAM" id="SignalP"/>
    </source>
</evidence>
<dbReference type="EMBL" id="VTHL01000022">
    <property type="protein sequence ID" value="TYZ06640.1"/>
    <property type="molecule type" value="Genomic_DNA"/>
</dbReference>
<accession>A0A5D6UU64</accession>
<keyword evidence="2" id="KW-0732">Signal</keyword>
<organism evidence="3 4">
    <name type="scientific">Hymenobacter lutimineralis</name>
    <dbReference type="NCBI Taxonomy" id="2606448"/>
    <lineage>
        <taxon>Bacteria</taxon>
        <taxon>Pseudomonadati</taxon>
        <taxon>Bacteroidota</taxon>
        <taxon>Cytophagia</taxon>
        <taxon>Cytophagales</taxon>
        <taxon>Hymenobacteraceae</taxon>
        <taxon>Hymenobacter</taxon>
    </lineage>
</organism>
<name>A0A5D6UU64_9BACT</name>
<evidence type="ECO:0000313" key="3">
    <source>
        <dbReference type="EMBL" id="TYZ06640.1"/>
    </source>
</evidence>
<keyword evidence="4" id="KW-1185">Reference proteome</keyword>
<evidence type="ECO:0000256" key="1">
    <source>
        <dbReference type="SAM" id="MobiDB-lite"/>
    </source>
</evidence>
<feature type="chain" id="PRO_5022773178" evidence="2">
    <location>
        <begin position="24"/>
        <end position="82"/>
    </location>
</feature>
<protein>
    <submittedName>
        <fullName evidence="3">Uncharacterized protein</fullName>
    </submittedName>
</protein>